<proteinExistence type="predicted"/>
<feature type="region of interest" description="Disordered" evidence="1">
    <location>
        <begin position="1"/>
        <end position="21"/>
    </location>
</feature>
<feature type="transmembrane region" description="Helical" evidence="2">
    <location>
        <begin position="65"/>
        <end position="88"/>
    </location>
</feature>
<organism evidence="3 4">
    <name type="scientific">Aspergillus indologenus CBS 114.80</name>
    <dbReference type="NCBI Taxonomy" id="1450541"/>
    <lineage>
        <taxon>Eukaryota</taxon>
        <taxon>Fungi</taxon>
        <taxon>Dikarya</taxon>
        <taxon>Ascomycota</taxon>
        <taxon>Pezizomycotina</taxon>
        <taxon>Eurotiomycetes</taxon>
        <taxon>Eurotiomycetidae</taxon>
        <taxon>Eurotiales</taxon>
        <taxon>Aspergillaceae</taxon>
        <taxon>Aspergillus</taxon>
        <taxon>Aspergillus subgen. Circumdati</taxon>
    </lineage>
</organism>
<reference evidence="3 4" key="1">
    <citation type="submission" date="2018-02" db="EMBL/GenBank/DDBJ databases">
        <title>The genomes of Aspergillus section Nigri reveals drivers in fungal speciation.</title>
        <authorList>
            <consortium name="DOE Joint Genome Institute"/>
            <person name="Vesth T.C."/>
            <person name="Nybo J."/>
            <person name="Theobald S."/>
            <person name="Brandl J."/>
            <person name="Frisvad J.C."/>
            <person name="Nielsen K.F."/>
            <person name="Lyhne E.K."/>
            <person name="Kogle M.E."/>
            <person name="Kuo A."/>
            <person name="Riley R."/>
            <person name="Clum A."/>
            <person name="Nolan M."/>
            <person name="Lipzen A."/>
            <person name="Salamov A."/>
            <person name="Henrissat B."/>
            <person name="Wiebenga A."/>
            <person name="De vries R.P."/>
            <person name="Grigoriev I.V."/>
            <person name="Mortensen U.H."/>
            <person name="Andersen M.R."/>
            <person name="Baker S.E."/>
        </authorList>
    </citation>
    <scope>NUCLEOTIDE SEQUENCE [LARGE SCALE GENOMIC DNA]</scope>
    <source>
        <strain evidence="3 4">CBS 114.80</strain>
    </source>
</reference>
<evidence type="ECO:0000256" key="2">
    <source>
        <dbReference type="SAM" id="Phobius"/>
    </source>
</evidence>
<evidence type="ECO:0000313" key="4">
    <source>
        <dbReference type="Proteomes" id="UP000248817"/>
    </source>
</evidence>
<keyword evidence="2" id="KW-1133">Transmembrane helix</keyword>
<name>A0A2V5IMP1_9EURO</name>
<keyword evidence="2" id="KW-0812">Transmembrane</keyword>
<dbReference type="Proteomes" id="UP000248817">
    <property type="component" value="Unassembled WGS sequence"/>
</dbReference>
<gene>
    <name evidence="3" type="ORF">BP00DRAFT_120788</name>
</gene>
<protein>
    <submittedName>
        <fullName evidence="3">Uncharacterized protein</fullName>
    </submittedName>
</protein>
<accession>A0A2V5IMP1</accession>
<keyword evidence="4" id="KW-1185">Reference proteome</keyword>
<dbReference type="EMBL" id="KZ825678">
    <property type="protein sequence ID" value="PYI25127.1"/>
    <property type="molecule type" value="Genomic_DNA"/>
</dbReference>
<sequence>MLRFPPAQGPDDEEPRGEPMNSFSISLVGVVDLFRRSTIPRQSSEMVRVRWRGCERRGTQPFVTLFLSTALGFIYLFVFFFFVCGLLCREVLRGPGRVFLSLASALHLIISS</sequence>
<dbReference type="AlphaFoldDB" id="A0A2V5IMP1"/>
<evidence type="ECO:0000256" key="1">
    <source>
        <dbReference type="SAM" id="MobiDB-lite"/>
    </source>
</evidence>
<keyword evidence="2" id="KW-0472">Membrane</keyword>
<evidence type="ECO:0000313" key="3">
    <source>
        <dbReference type="EMBL" id="PYI25127.1"/>
    </source>
</evidence>